<dbReference type="AlphaFoldDB" id="A0A645BLA3"/>
<evidence type="ECO:0000313" key="2">
    <source>
        <dbReference type="EMBL" id="MPM66250.1"/>
    </source>
</evidence>
<accession>A0A645BLA3</accession>
<gene>
    <name evidence="2" type="ORF">SDC9_113157</name>
</gene>
<dbReference type="EMBL" id="VSSQ01020968">
    <property type="protein sequence ID" value="MPM66250.1"/>
    <property type="molecule type" value="Genomic_DNA"/>
</dbReference>
<name>A0A645BLA3_9ZZZZ</name>
<comment type="caution">
    <text evidence="2">The sequence shown here is derived from an EMBL/GenBank/DDBJ whole genome shotgun (WGS) entry which is preliminary data.</text>
</comment>
<protein>
    <submittedName>
        <fullName evidence="2">Uncharacterized protein</fullName>
    </submittedName>
</protein>
<evidence type="ECO:0000256" key="1">
    <source>
        <dbReference type="SAM" id="Phobius"/>
    </source>
</evidence>
<keyword evidence="1" id="KW-1133">Transmembrane helix</keyword>
<keyword evidence="1" id="KW-0812">Transmembrane</keyword>
<organism evidence="2">
    <name type="scientific">bioreactor metagenome</name>
    <dbReference type="NCBI Taxonomy" id="1076179"/>
    <lineage>
        <taxon>unclassified sequences</taxon>
        <taxon>metagenomes</taxon>
        <taxon>ecological metagenomes</taxon>
    </lineage>
</organism>
<proteinExistence type="predicted"/>
<keyword evidence="1" id="KW-0472">Membrane</keyword>
<feature type="transmembrane region" description="Helical" evidence="1">
    <location>
        <begin position="73"/>
        <end position="90"/>
    </location>
</feature>
<feature type="transmembrane region" description="Helical" evidence="1">
    <location>
        <begin position="31"/>
        <end position="52"/>
    </location>
</feature>
<reference evidence="2" key="1">
    <citation type="submission" date="2019-08" db="EMBL/GenBank/DDBJ databases">
        <authorList>
            <person name="Kucharzyk K."/>
            <person name="Murdoch R.W."/>
            <person name="Higgins S."/>
            <person name="Loffler F."/>
        </authorList>
    </citation>
    <scope>NUCLEOTIDE SEQUENCE</scope>
</reference>
<sequence length="93" mass="10121">MLIGLAIICIFGYTAVHALWRRQTPSITADIGWRLVSTGYVIALFSGMADVFGIGSQPLPAVPFFGVWQARGMELGIGLIAIGFIMTFPFEKK</sequence>